<comment type="caution">
    <text evidence="10">The sequence shown here is derived from an EMBL/GenBank/DDBJ whole genome shotgun (WGS) entry which is preliminary data.</text>
</comment>
<evidence type="ECO:0000256" key="2">
    <source>
        <dbReference type="ARBA" id="ARBA00022763"/>
    </source>
</evidence>
<protein>
    <submittedName>
        <fullName evidence="10">Helicase-related protein</fullName>
    </submittedName>
</protein>
<evidence type="ECO:0000256" key="4">
    <source>
        <dbReference type="ARBA" id="ARBA00022806"/>
    </source>
</evidence>
<dbReference type="InterPro" id="IPR047112">
    <property type="entry name" value="RecG/Mfd"/>
</dbReference>
<keyword evidence="5" id="KW-0067">ATP-binding</keyword>
<dbReference type="EMBL" id="JBHTBX010000015">
    <property type="protein sequence ID" value="MFC7436201.1"/>
    <property type="molecule type" value="Genomic_DNA"/>
</dbReference>
<dbReference type="PANTHER" id="PTHR47964:SF1">
    <property type="entry name" value="ATP-DEPENDENT DNA HELICASE HOMOLOG RECG, CHLOROPLASTIC"/>
    <property type="match status" value="1"/>
</dbReference>
<feature type="domain" description="Helicase ATP-binding" evidence="8">
    <location>
        <begin position="177"/>
        <end position="324"/>
    </location>
</feature>
<evidence type="ECO:0000256" key="6">
    <source>
        <dbReference type="ARBA" id="ARBA00023125"/>
    </source>
</evidence>
<keyword evidence="3" id="KW-0378">Hydrolase</keyword>
<evidence type="ECO:0000256" key="3">
    <source>
        <dbReference type="ARBA" id="ARBA00022801"/>
    </source>
</evidence>
<dbReference type="PROSITE" id="PS51192">
    <property type="entry name" value="HELICASE_ATP_BIND_1"/>
    <property type="match status" value="1"/>
</dbReference>
<keyword evidence="1" id="KW-0547">Nucleotide-binding</keyword>
<name>A0ABW2RDQ5_9BURK</name>
<organism evidence="10 11">
    <name type="scientific">Hydrogenophaga bisanensis</name>
    <dbReference type="NCBI Taxonomy" id="439611"/>
    <lineage>
        <taxon>Bacteria</taxon>
        <taxon>Pseudomonadati</taxon>
        <taxon>Pseudomonadota</taxon>
        <taxon>Betaproteobacteria</taxon>
        <taxon>Burkholderiales</taxon>
        <taxon>Comamonadaceae</taxon>
        <taxon>Hydrogenophaga</taxon>
    </lineage>
</organism>
<accession>A0ABW2RDQ5</accession>
<evidence type="ECO:0000256" key="1">
    <source>
        <dbReference type="ARBA" id="ARBA00022741"/>
    </source>
</evidence>
<dbReference type="SMART" id="SM00487">
    <property type="entry name" value="DEXDc"/>
    <property type="match status" value="1"/>
</dbReference>
<dbReference type="SMART" id="SM00490">
    <property type="entry name" value="HELICc"/>
    <property type="match status" value="1"/>
</dbReference>
<dbReference type="InterPro" id="IPR001650">
    <property type="entry name" value="Helicase_C-like"/>
</dbReference>
<keyword evidence="6" id="KW-0238">DNA-binding</keyword>
<dbReference type="PANTHER" id="PTHR47964">
    <property type="entry name" value="ATP-DEPENDENT DNA HELICASE HOMOLOG RECG, CHLOROPLASTIC"/>
    <property type="match status" value="1"/>
</dbReference>
<dbReference type="InterPro" id="IPR027417">
    <property type="entry name" value="P-loop_NTPase"/>
</dbReference>
<keyword evidence="11" id="KW-1185">Reference proteome</keyword>
<keyword evidence="2" id="KW-0227">DNA damage</keyword>
<gene>
    <name evidence="10" type="ORF">ACFQNJ_16965</name>
</gene>
<evidence type="ECO:0000256" key="5">
    <source>
        <dbReference type="ARBA" id="ARBA00022840"/>
    </source>
</evidence>
<evidence type="ECO:0000313" key="10">
    <source>
        <dbReference type="EMBL" id="MFC7436201.1"/>
    </source>
</evidence>
<dbReference type="InterPro" id="IPR014001">
    <property type="entry name" value="Helicase_ATP-bd"/>
</dbReference>
<evidence type="ECO:0000259" key="8">
    <source>
        <dbReference type="PROSITE" id="PS51192"/>
    </source>
</evidence>
<evidence type="ECO:0000256" key="7">
    <source>
        <dbReference type="ARBA" id="ARBA00023204"/>
    </source>
</evidence>
<dbReference type="SUPFAM" id="SSF52540">
    <property type="entry name" value="P-loop containing nucleoside triphosphate hydrolases"/>
    <property type="match status" value="1"/>
</dbReference>
<dbReference type="Proteomes" id="UP001596495">
    <property type="component" value="Unassembled WGS sequence"/>
</dbReference>
<keyword evidence="4 10" id="KW-0347">Helicase</keyword>
<evidence type="ECO:0000313" key="11">
    <source>
        <dbReference type="Proteomes" id="UP001596495"/>
    </source>
</evidence>
<evidence type="ECO:0000259" key="9">
    <source>
        <dbReference type="PROSITE" id="PS51194"/>
    </source>
</evidence>
<proteinExistence type="predicted"/>
<keyword evidence="7" id="KW-0234">DNA repair</keyword>
<dbReference type="Pfam" id="PF00271">
    <property type="entry name" value="Helicase_C"/>
    <property type="match status" value="1"/>
</dbReference>
<dbReference type="Gene3D" id="3.40.50.300">
    <property type="entry name" value="P-loop containing nucleotide triphosphate hydrolases"/>
    <property type="match status" value="2"/>
</dbReference>
<dbReference type="Pfam" id="PF00270">
    <property type="entry name" value="DEAD"/>
    <property type="match status" value="1"/>
</dbReference>
<dbReference type="RefSeq" id="WP_382259676.1">
    <property type="nucleotide sequence ID" value="NZ_JBHTBX010000015.1"/>
</dbReference>
<feature type="domain" description="Helicase C-terminal" evidence="9">
    <location>
        <begin position="332"/>
        <end position="496"/>
    </location>
</feature>
<sequence>MFGMTVDQAETIEGKNGTIEAQIIQSMGGRYLRGARPQRMTRRVDALYTGIPGKLSGELIAAGIEEQWSSEQAISEAAEALMLSPVIRQSLAARSRSPVALLRAIHRPDTVEQGERALAFARQCAIDEVRHGARASVKATMGPARFSIDTPLIEAVAAQPETLSESQRQALNTIRKAINLQQSARVLLNGDVGSGKTLVFCLAAVAVARASKGLAAILVPNEIVARQIHELTAARFPDLKPQLCTAEAGDIDPEARLLVGTQALLHRELTQPLSILVIDEQHKFSVDQRMQLVGESTHVIEASATPIPRSLALALFDGWTQARIAGSPVEKSIQTHILRESERNAAIDLVRHHLQEGRRCIFLYPRVKGKGSVTERAKALNERFPNRVAVIHGKLKPAEKEAALQQFRSGQAPIAVASTAVEVGVDVPDVGMMVISEAERFGLTQLHQLRGRLVRNGGRGDFVMMTAETTKRATLERLQALRKHSNGFDLAEADLKLRGFGDVLGDMQTGKALGTFKLTRLVAEDFL</sequence>
<reference evidence="11" key="1">
    <citation type="journal article" date="2019" name="Int. J. Syst. Evol. Microbiol.">
        <title>The Global Catalogue of Microorganisms (GCM) 10K type strain sequencing project: providing services to taxonomists for standard genome sequencing and annotation.</title>
        <authorList>
            <consortium name="The Broad Institute Genomics Platform"/>
            <consortium name="The Broad Institute Genome Sequencing Center for Infectious Disease"/>
            <person name="Wu L."/>
            <person name="Ma J."/>
        </authorList>
    </citation>
    <scope>NUCLEOTIDE SEQUENCE [LARGE SCALE GENOMIC DNA]</scope>
    <source>
        <strain evidence="11">CCUG 54518</strain>
    </source>
</reference>
<dbReference type="GO" id="GO:0004386">
    <property type="term" value="F:helicase activity"/>
    <property type="evidence" value="ECO:0007669"/>
    <property type="project" value="UniProtKB-KW"/>
</dbReference>
<dbReference type="PROSITE" id="PS51194">
    <property type="entry name" value="HELICASE_CTER"/>
    <property type="match status" value="1"/>
</dbReference>
<dbReference type="InterPro" id="IPR011545">
    <property type="entry name" value="DEAD/DEAH_box_helicase_dom"/>
</dbReference>